<dbReference type="InterPro" id="IPR013096">
    <property type="entry name" value="Cupin_2"/>
</dbReference>
<dbReference type="PANTHER" id="PTHR35848:SF9">
    <property type="entry name" value="SLL1358 PROTEIN"/>
    <property type="match status" value="1"/>
</dbReference>
<dbReference type="EnsemblBacteria" id="CAI50002">
    <property type="protein sequence ID" value="CAI50002"/>
    <property type="gene ID" value="NP_3822A"/>
</dbReference>
<name>A0A1U7EXR4_NATPD</name>
<dbReference type="Proteomes" id="UP000002698">
    <property type="component" value="Chromosome"/>
</dbReference>
<dbReference type="InterPro" id="IPR014710">
    <property type="entry name" value="RmlC-like_jellyroll"/>
</dbReference>
<sequence>MRKVAIDEVDIENSPLGVHSVRRPVSDALGTEHFAMNYFELQPGESFSGGLHTHHDQEEVFYVQSGEATFEVTDEPDSSTTEAVTAGAGEVIRFPPGEFQEGYNDAENDDPVVGFALGAPSSKHDWEAIESVMHCGDCGEETGHSMSLTDEGSFSFTCGECGNEIAM</sequence>
<dbReference type="GeneID" id="3701874"/>
<evidence type="ECO:0000256" key="1">
    <source>
        <dbReference type="ARBA" id="ARBA00022723"/>
    </source>
</evidence>
<accession>A0A1U7EXR4</accession>
<dbReference type="Gene3D" id="2.60.120.10">
    <property type="entry name" value="Jelly Rolls"/>
    <property type="match status" value="1"/>
</dbReference>
<dbReference type="EMBL" id="CR936257">
    <property type="protein sequence ID" value="CAI50002.1"/>
    <property type="molecule type" value="Genomic_DNA"/>
</dbReference>
<dbReference type="GO" id="GO:0046872">
    <property type="term" value="F:metal ion binding"/>
    <property type="evidence" value="ECO:0007669"/>
    <property type="project" value="UniProtKB-KW"/>
</dbReference>
<feature type="domain" description="Cupin type-2" evidence="2">
    <location>
        <begin position="38"/>
        <end position="104"/>
    </location>
</feature>
<organism evidence="3 4">
    <name type="scientific">Natronomonas pharaonis (strain ATCC 35678 / DSM 2160 / CIP 103997 / JCM 8858 / NBRC 14720 / NCIMB 2260 / Gabara)</name>
    <name type="common">Halobacterium pharaonis</name>
    <dbReference type="NCBI Taxonomy" id="348780"/>
    <lineage>
        <taxon>Archaea</taxon>
        <taxon>Methanobacteriati</taxon>
        <taxon>Methanobacteriota</taxon>
        <taxon>Stenosarchaea group</taxon>
        <taxon>Halobacteria</taxon>
        <taxon>Halobacteriales</taxon>
        <taxon>Natronomonadaceae</taxon>
        <taxon>Natronomonas</taxon>
    </lineage>
</organism>
<dbReference type="RefSeq" id="WP_011323619.1">
    <property type="nucleotide sequence ID" value="NC_007426.1"/>
</dbReference>
<evidence type="ECO:0000313" key="3">
    <source>
        <dbReference type="EMBL" id="CAI50002.1"/>
    </source>
</evidence>
<protein>
    <submittedName>
        <fullName evidence="3">Cupin 2 barrel domain protein</fullName>
    </submittedName>
</protein>
<proteinExistence type="predicted"/>
<keyword evidence="1" id="KW-0479">Metal-binding</keyword>
<evidence type="ECO:0000313" key="4">
    <source>
        <dbReference type="Proteomes" id="UP000002698"/>
    </source>
</evidence>
<keyword evidence="4" id="KW-1185">Reference proteome</keyword>
<gene>
    <name evidence="3" type="ordered locus">NP_3822A</name>
</gene>
<dbReference type="PANTHER" id="PTHR35848">
    <property type="entry name" value="OXALATE-BINDING PROTEIN"/>
    <property type="match status" value="1"/>
</dbReference>
<dbReference type="InterPro" id="IPR011051">
    <property type="entry name" value="RmlC_Cupin_sf"/>
</dbReference>
<dbReference type="HOGENOM" id="CLU_126380_0_0_2"/>
<reference evidence="3 4" key="1">
    <citation type="journal article" date="2005" name="Genome Res.">
        <title>Living with two extremes: conclusions from the genome sequence of Natronomonas pharaonis.</title>
        <authorList>
            <person name="Falb M."/>
            <person name="Pfeiffer F."/>
            <person name="Palm P."/>
            <person name="Rodewald K."/>
            <person name="Hickmann V."/>
            <person name="Tittor J."/>
            <person name="Oesterhelt D."/>
        </authorList>
    </citation>
    <scope>NUCLEOTIDE SEQUENCE [LARGE SCALE GENOMIC DNA]</scope>
    <source>
        <strain evidence="4">ATCC 35678 / DSM 2160 / CIP 103997 / JCM 8858 / NBRC 14720 / NCIMB 2260 / Gabara</strain>
    </source>
</reference>
<dbReference type="SUPFAM" id="SSF51182">
    <property type="entry name" value="RmlC-like cupins"/>
    <property type="match status" value="1"/>
</dbReference>
<dbReference type="InterPro" id="IPR051610">
    <property type="entry name" value="GPI/OXD"/>
</dbReference>
<dbReference type="OrthoDB" id="190812at2157"/>
<dbReference type="STRING" id="348780.NP_3822A"/>
<dbReference type="eggNOG" id="arCOG02998">
    <property type="taxonomic scope" value="Archaea"/>
</dbReference>
<dbReference type="KEGG" id="nph:NP_3822A"/>
<dbReference type="Pfam" id="PF07883">
    <property type="entry name" value="Cupin_2"/>
    <property type="match status" value="1"/>
</dbReference>
<dbReference type="AlphaFoldDB" id="A0A1U7EXR4"/>
<evidence type="ECO:0000259" key="2">
    <source>
        <dbReference type="Pfam" id="PF07883"/>
    </source>
</evidence>